<reference evidence="1 2" key="1">
    <citation type="submission" date="2024-08" db="EMBL/GenBank/DDBJ databases">
        <title>The draft genome of Apodemus speciosus.</title>
        <authorList>
            <person name="Nabeshima K."/>
            <person name="Suzuki S."/>
            <person name="Onuma M."/>
        </authorList>
    </citation>
    <scope>NUCLEOTIDE SEQUENCE [LARGE SCALE GENOMIC DNA]</scope>
    <source>
        <strain evidence="1">IB14-021</strain>
    </source>
</reference>
<comment type="caution">
    <text evidence="1">The sequence shown here is derived from an EMBL/GenBank/DDBJ whole genome shotgun (WGS) entry which is preliminary data.</text>
</comment>
<keyword evidence="2" id="KW-1185">Reference proteome</keyword>
<organism evidence="1 2">
    <name type="scientific">Apodemus speciosus</name>
    <name type="common">Large Japanese field mouse</name>
    <dbReference type="NCBI Taxonomy" id="105296"/>
    <lineage>
        <taxon>Eukaryota</taxon>
        <taxon>Metazoa</taxon>
        <taxon>Chordata</taxon>
        <taxon>Craniata</taxon>
        <taxon>Vertebrata</taxon>
        <taxon>Euteleostomi</taxon>
        <taxon>Mammalia</taxon>
        <taxon>Eutheria</taxon>
        <taxon>Euarchontoglires</taxon>
        <taxon>Glires</taxon>
        <taxon>Rodentia</taxon>
        <taxon>Myomorpha</taxon>
        <taxon>Muroidea</taxon>
        <taxon>Muridae</taxon>
        <taxon>Murinae</taxon>
        <taxon>Apodemus</taxon>
    </lineage>
</organism>
<proteinExistence type="predicted"/>
<accession>A0ABQ0ED71</accession>
<sequence>MVLRVSRHQPEKVNLANDMKILQGGIIARKLQR</sequence>
<protein>
    <submittedName>
        <fullName evidence="1">Uncharacterized protein</fullName>
    </submittedName>
</protein>
<gene>
    <name evidence="1" type="ORF">APTSU1_000002800</name>
</gene>
<evidence type="ECO:0000313" key="1">
    <source>
        <dbReference type="EMBL" id="GAB1284798.1"/>
    </source>
</evidence>
<evidence type="ECO:0000313" key="2">
    <source>
        <dbReference type="Proteomes" id="UP001623349"/>
    </source>
</evidence>
<dbReference type="EMBL" id="BAAFST010000001">
    <property type="protein sequence ID" value="GAB1284798.1"/>
    <property type="molecule type" value="Genomic_DNA"/>
</dbReference>
<dbReference type="Proteomes" id="UP001623349">
    <property type="component" value="Unassembled WGS sequence"/>
</dbReference>
<name>A0ABQ0ED71_APOSI</name>